<sequence length="122" mass="13745">MIPSEIICLPETMCDANFLWSGALYRRLCVSVERDTGGTTAAPKTIRFFVPSWISNDSFLYLVYQVVEIELLESADVDSLSLSLSRAVKSVKLALKNPPTSRVDVMPLVWMDFITSFRWCCA</sequence>
<comment type="caution">
    <text evidence="1">The sequence shown here is derived from an EMBL/GenBank/DDBJ whole genome shotgun (WGS) entry which is preliminary data.</text>
</comment>
<accession>A0AAV9LZB0</accession>
<organism evidence="1 2">
    <name type="scientific">Solanum pinnatisectum</name>
    <name type="common">tansyleaf nightshade</name>
    <dbReference type="NCBI Taxonomy" id="50273"/>
    <lineage>
        <taxon>Eukaryota</taxon>
        <taxon>Viridiplantae</taxon>
        <taxon>Streptophyta</taxon>
        <taxon>Embryophyta</taxon>
        <taxon>Tracheophyta</taxon>
        <taxon>Spermatophyta</taxon>
        <taxon>Magnoliopsida</taxon>
        <taxon>eudicotyledons</taxon>
        <taxon>Gunneridae</taxon>
        <taxon>Pentapetalae</taxon>
        <taxon>asterids</taxon>
        <taxon>lamiids</taxon>
        <taxon>Solanales</taxon>
        <taxon>Solanaceae</taxon>
        <taxon>Solanoideae</taxon>
        <taxon>Solaneae</taxon>
        <taxon>Solanum</taxon>
    </lineage>
</organism>
<keyword evidence="2" id="KW-1185">Reference proteome</keyword>
<dbReference type="AlphaFoldDB" id="A0AAV9LZB0"/>
<name>A0AAV9LZB0_9SOLN</name>
<dbReference type="Proteomes" id="UP001311915">
    <property type="component" value="Unassembled WGS sequence"/>
</dbReference>
<evidence type="ECO:0000313" key="1">
    <source>
        <dbReference type="EMBL" id="KAK4730783.1"/>
    </source>
</evidence>
<dbReference type="EMBL" id="JAWPEI010000003">
    <property type="protein sequence ID" value="KAK4730783.1"/>
    <property type="molecule type" value="Genomic_DNA"/>
</dbReference>
<evidence type="ECO:0000313" key="2">
    <source>
        <dbReference type="Proteomes" id="UP001311915"/>
    </source>
</evidence>
<gene>
    <name evidence="1" type="ORF">R3W88_023771</name>
</gene>
<reference evidence="1 2" key="1">
    <citation type="submission" date="2023-10" db="EMBL/GenBank/DDBJ databases">
        <title>Genome-Wide Identification Analysis in wild type Solanum Pinnatisectum Reveals Some Genes Defensing Phytophthora Infestans.</title>
        <authorList>
            <person name="Sun C."/>
        </authorList>
    </citation>
    <scope>NUCLEOTIDE SEQUENCE [LARGE SCALE GENOMIC DNA]</scope>
    <source>
        <strain evidence="1">LQN</strain>
        <tissue evidence="1">Leaf</tissue>
    </source>
</reference>
<proteinExistence type="predicted"/>
<protein>
    <submittedName>
        <fullName evidence="1">Uncharacterized protein</fullName>
    </submittedName>
</protein>